<gene>
    <name evidence="2" type="ORF">GUJ93_ZPchr0002g24673</name>
</gene>
<dbReference type="EMBL" id="JAAALK010000287">
    <property type="protein sequence ID" value="KAG8058957.1"/>
    <property type="molecule type" value="Genomic_DNA"/>
</dbReference>
<feature type="compositionally biased region" description="Basic residues" evidence="1">
    <location>
        <begin position="77"/>
        <end position="92"/>
    </location>
</feature>
<proteinExistence type="predicted"/>
<reference evidence="2" key="1">
    <citation type="journal article" date="2021" name="bioRxiv">
        <title>Whole Genome Assembly and Annotation of Northern Wild Rice, Zizania palustris L., Supports a Whole Genome Duplication in the Zizania Genus.</title>
        <authorList>
            <person name="Haas M."/>
            <person name="Kono T."/>
            <person name="Macchietto M."/>
            <person name="Millas R."/>
            <person name="McGilp L."/>
            <person name="Shao M."/>
            <person name="Duquette J."/>
            <person name="Hirsch C.N."/>
            <person name="Kimball J."/>
        </authorList>
    </citation>
    <scope>NUCLEOTIDE SEQUENCE</scope>
    <source>
        <tissue evidence="2">Fresh leaf tissue</tissue>
    </source>
</reference>
<evidence type="ECO:0000313" key="3">
    <source>
        <dbReference type="Proteomes" id="UP000729402"/>
    </source>
</evidence>
<evidence type="ECO:0000313" key="2">
    <source>
        <dbReference type="EMBL" id="KAG8058957.1"/>
    </source>
</evidence>
<feature type="compositionally biased region" description="Basic residues" evidence="1">
    <location>
        <begin position="34"/>
        <end position="46"/>
    </location>
</feature>
<dbReference type="Proteomes" id="UP000729402">
    <property type="component" value="Unassembled WGS sequence"/>
</dbReference>
<feature type="compositionally biased region" description="Pro residues" evidence="1">
    <location>
        <begin position="50"/>
        <end position="73"/>
    </location>
</feature>
<keyword evidence="3" id="KW-1185">Reference proteome</keyword>
<protein>
    <submittedName>
        <fullName evidence="2">Uncharacterized protein</fullName>
    </submittedName>
</protein>
<name>A0A8J5S9A1_ZIZPA</name>
<accession>A0A8J5S9A1</accession>
<dbReference type="AlphaFoldDB" id="A0A8J5S9A1"/>
<organism evidence="2 3">
    <name type="scientific">Zizania palustris</name>
    <name type="common">Northern wild rice</name>
    <dbReference type="NCBI Taxonomy" id="103762"/>
    <lineage>
        <taxon>Eukaryota</taxon>
        <taxon>Viridiplantae</taxon>
        <taxon>Streptophyta</taxon>
        <taxon>Embryophyta</taxon>
        <taxon>Tracheophyta</taxon>
        <taxon>Spermatophyta</taxon>
        <taxon>Magnoliopsida</taxon>
        <taxon>Liliopsida</taxon>
        <taxon>Poales</taxon>
        <taxon>Poaceae</taxon>
        <taxon>BOP clade</taxon>
        <taxon>Oryzoideae</taxon>
        <taxon>Oryzeae</taxon>
        <taxon>Zizaniinae</taxon>
        <taxon>Zizania</taxon>
    </lineage>
</organism>
<comment type="caution">
    <text evidence="2">The sequence shown here is derived from an EMBL/GenBank/DDBJ whole genome shotgun (WGS) entry which is preliminary data.</text>
</comment>
<reference evidence="2" key="2">
    <citation type="submission" date="2021-02" db="EMBL/GenBank/DDBJ databases">
        <authorList>
            <person name="Kimball J.A."/>
            <person name="Haas M.W."/>
            <person name="Macchietto M."/>
            <person name="Kono T."/>
            <person name="Duquette J."/>
            <person name="Shao M."/>
        </authorList>
    </citation>
    <scope>NUCLEOTIDE SEQUENCE</scope>
    <source>
        <tissue evidence="2">Fresh leaf tissue</tissue>
    </source>
</reference>
<sequence length="116" mass="12274">MLDSKNYKSSIRSVDHVPTDNQSALGRPTGTRNAPRRVAPRLHHAHAMPAPHPLTPQPPRAPAPPRPRAPSPPAGSARRRGAGVVGARRRGTFRCQSADGQPIGCHVAPVGRPSAD</sequence>
<feature type="region of interest" description="Disordered" evidence="1">
    <location>
        <begin position="1"/>
        <end position="116"/>
    </location>
</feature>
<evidence type="ECO:0000256" key="1">
    <source>
        <dbReference type="SAM" id="MobiDB-lite"/>
    </source>
</evidence>